<comment type="caution">
    <text evidence="1">The sequence shown here is derived from an EMBL/GenBank/DDBJ whole genome shotgun (WGS) entry which is preliminary data.</text>
</comment>
<keyword evidence="2" id="KW-1185">Reference proteome</keyword>
<reference evidence="1 2" key="1">
    <citation type="submission" date="2018-01" db="EMBL/GenBank/DDBJ databases">
        <title>Whole genome sequencing of Histamine producing bacteria.</title>
        <authorList>
            <person name="Butler K."/>
        </authorList>
    </citation>
    <scope>NUCLEOTIDE SEQUENCE [LARGE SCALE GENOMIC DNA]</scope>
    <source>
        <strain evidence="1 2">DSM 100436</strain>
    </source>
</reference>
<evidence type="ECO:0000313" key="2">
    <source>
        <dbReference type="Proteomes" id="UP000241771"/>
    </source>
</evidence>
<proteinExistence type="predicted"/>
<accession>A0A2T3NU82</accession>
<dbReference type="AlphaFoldDB" id="A0A2T3NU82"/>
<gene>
    <name evidence="1" type="primary">tssG</name>
    <name evidence="1" type="ORF">C9I98_09920</name>
</gene>
<dbReference type="Pfam" id="PF06996">
    <property type="entry name" value="T6SS_TssG"/>
    <property type="match status" value="1"/>
</dbReference>
<organism evidence="1 2">
    <name type="scientific">Photobacterium sanctipauli</name>
    <dbReference type="NCBI Taxonomy" id="1342794"/>
    <lineage>
        <taxon>Bacteria</taxon>
        <taxon>Pseudomonadati</taxon>
        <taxon>Pseudomonadota</taxon>
        <taxon>Gammaproteobacteria</taxon>
        <taxon>Vibrionales</taxon>
        <taxon>Vibrionaceae</taxon>
        <taxon>Photobacterium</taxon>
    </lineage>
</organism>
<dbReference type="RefSeq" id="WP_107271921.1">
    <property type="nucleotide sequence ID" value="NZ_PYMA01000005.1"/>
</dbReference>
<sequence>MSGLVSEKGSIFDWLLQYEYNYGVGVGEETIASYEQVQFKQSLSLAFPANDFLSIEKSNNKWLIEQCVIGINGYDGPLPRDWSEELWRDKKTEQAKVAFLDIFNHRLFMLYWRAMANSQMITAVNRKHSLLTKLIDSAAVHAKTSGLSRGSVNSLQALPLWMKNQASVCSLRSMLSAALNVQVNVREFQPYWLKLERSDQTEVGIANSWLGHGMVLGSRVLTVTEAICIKLGPLSMEQYSTMTDPKNIQDVFHLIHSFMGRNLVIVLNIGVLIQSPTNLGEMRLGVNSWADSHSDRISWDYVQVS</sequence>
<dbReference type="EMBL" id="PYMA01000005">
    <property type="protein sequence ID" value="PSW19775.1"/>
    <property type="molecule type" value="Genomic_DNA"/>
</dbReference>
<protein>
    <submittedName>
        <fullName evidence="1">Type VI secretion system baseplate subunit TssG</fullName>
    </submittedName>
</protein>
<dbReference type="NCBIfam" id="TIGR03347">
    <property type="entry name" value="VI_chp_1"/>
    <property type="match status" value="1"/>
</dbReference>
<name>A0A2T3NU82_9GAMM</name>
<dbReference type="Proteomes" id="UP000241771">
    <property type="component" value="Unassembled WGS sequence"/>
</dbReference>
<dbReference type="PANTHER" id="PTHR35564">
    <property type="match status" value="1"/>
</dbReference>
<evidence type="ECO:0000313" key="1">
    <source>
        <dbReference type="EMBL" id="PSW19775.1"/>
    </source>
</evidence>
<dbReference type="InterPro" id="IPR010732">
    <property type="entry name" value="T6SS_TssG-like"/>
</dbReference>
<dbReference type="PANTHER" id="PTHR35564:SF4">
    <property type="entry name" value="CYTOPLASMIC PROTEIN"/>
    <property type="match status" value="1"/>
</dbReference>